<proteinExistence type="predicted"/>
<protein>
    <submittedName>
        <fullName evidence="1">Uncharacterized protein</fullName>
    </submittedName>
</protein>
<sequence>MSLLANIKRWWATQCATSATGMQLAQIIARNNQIETQYRDILTENRRLATALRAIRDHEENVLSGMHEYSPVWALASEALGSLNYGVAHINNRHDKRLASGNRAAAVETLKNGTAKPWHNYRSRG</sequence>
<gene>
    <name evidence="1" type="ORF">BWK73_26815</name>
</gene>
<comment type="caution">
    <text evidence="1">The sequence shown here is derived from an EMBL/GenBank/DDBJ whole genome shotgun (WGS) entry which is preliminary data.</text>
</comment>
<evidence type="ECO:0000313" key="1">
    <source>
        <dbReference type="EMBL" id="OQX07931.1"/>
    </source>
</evidence>
<reference evidence="1 2" key="1">
    <citation type="submission" date="2017-01" db="EMBL/GenBank/DDBJ databases">
        <title>Novel large sulfur bacteria in the metagenomes of groundwater-fed chemosynthetic microbial mats in the Lake Huron basin.</title>
        <authorList>
            <person name="Sharrar A.M."/>
            <person name="Flood B.E."/>
            <person name="Bailey J.V."/>
            <person name="Jones D.S."/>
            <person name="Biddanda B."/>
            <person name="Ruberg S.A."/>
            <person name="Marcus D.N."/>
            <person name="Dick G.J."/>
        </authorList>
    </citation>
    <scope>NUCLEOTIDE SEQUENCE [LARGE SCALE GENOMIC DNA]</scope>
    <source>
        <strain evidence="1">A8</strain>
    </source>
</reference>
<dbReference type="EMBL" id="MTEJ01000192">
    <property type="protein sequence ID" value="OQX07931.1"/>
    <property type="molecule type" value="Genomic_DNA"/>
</dbReference>
<evidence type="ECO:0000313" key="2">
    <source>
        <dbReference type="Proteomes" id="UP000192491"/>
    </source>
</evidence>
<accession>A0A1Y1QKX9</accession>
<dbReference type="Proteomes" id="UP000192491">
    <property type="component" value="Unassembled WGS sequence"/>
</dbReference>
<dbReference type="AlphaFoldDB" id="A0A1Y1QKX9"/>
<name>A0A1Y1QKX9_9GAMM</name>
<organism evidence="1 2">
    <name type="scientific">Thiothrix lacustris</name>
    <dbReference type="NCBI Taxonomy" id="525917"/>
    <lineage>
        <taxon>Bacteria</taxon>
        <taxon>Pseudomonadati</taxon>
        <taxon>Pseudomonadota</taxon>
        <taxon>Gammaproteobacteria</taxon>
        <taxon>Thiotrichales</taxon>
        <taxon>Thiotrichaceae</taxon>
        <taxon>Thiothrix</taxon>
    </lineage>
</organism>